<sequence length="288" mass="33624">MESTSLQQSFAGAIRLIREEGSSQTNAPTSYNFLRSVFHRRVTGKVRIDSKPGRAPLLSREDEEGIVEVIFFCSRRGICMTDNELRLLAHEIAKREIQSLSPTFSNAEWPLKFVKRHKDRMIRKRAPIFDKKRYQMSTVERIRSFHSNLQVTMRWLTAEQMWNCDDMKFYRQGRKVPRVICFKGMRANILRCIDRDNMSLMMSTPSNRHKRTYVDGGVLMTRPDTVEAGRQAEESRKLKAVEWEAKGLERKMNKERRDAAAAQRKVEQLHKNFERERVAALKAAERAG</sequence>
<dbReference type="EMBL" id="WSZM01000333">
    <property type="protein sequence ID" value="KAF4035013.1"/>
    <property type="molecule type" value="Genomic_DNA"/>
</dbReference>
<reference evidence="2" key="1">
    <citation type="submission" date="2020-04" db="EMBL/GenBank/DDBJ databases">
        <title>Hybrid Assembly of Korean Phytophthora infestans isolates.</title>
        <authorList>
            <person name="Prokchorchik M."/>
            <person name="Lee Y."/>
            <person name="Seo J."/>
            <person name="Cho J.-H."/>
            <person name="Park Y.-E."/>
            <person name="Jang D.-C."/>
            <person name="Im J.-S."/>
            <person name="Choi J.-G."/>
            <person name="Park H.-J."/>
            <person name="Lee G.-B."/>
            <person name="Lee Y.-G."/>
            <person name="Hong S.-Y."/>
            <person name="Cho K."/>
            <person name="Sohn K.H."/>
        </authorList>
    </citation>
    <scope>NUCLEOTIDE SEQUENCE</scope>
    <source>
        <strain evidence="2">KR_1_A1</strain>
    </source>
</reference>
<evidence type="ECO:0000313" key="2">
    <source>
        <dbReference type="EMBL" id="KAF4035013.1"/>
    </source>
</evidence>
<organism evidence="2 3">
    <name type="scientific">Phytophthora infestans</name>
    <name type="common">Potato late blight agent</name>
    <name type="synonym">Botrytis infestans</name>
    <dbReference type="NCBI Taxonomy" id="4787"/>
    <lineage>
        <taxon>Eukaryota</taxon>
        <taxon>Sar</taxon>
        <taxon>Stramenopiles</taxon>
        <taxon>Oomycota</taxon>
        <taxon>Peronosporomycetes</taxon>
        <taxon>Peronosporales</taxon>
        <taxon>Peronosporaceae</taxon>
        <taxon>Phytophthora</taxon>
    </lineage>
</organism>
<feature type="coiled-coil region" evidence="1">
    <location>
        <begin position="231"/>
        <end position="272"/>
    </location>
</feature>
<comment type="caution">
    <text evidence="2">The sequence shown here is derived from an EMBL/GenBank/DDBJ whole genome shotgun (WGS) entry which is preliminary data.</text>
</comment>
<keyword evidence="1" id="KW-0175">Coiled coil</keyword>
<evidence type="ECO:0000313" key="3">
    <source>
        <dbReference type="Proteomes" id="UP000602510"/>
    </source>
</evidence>
<dbReference type="AlphaFoldDB" id="A0A833W9W7"/>
<dbReference type="Proteomes" id="UP000602510">
    <property type="component" value="Unassembled WGS sequence"/>
</dbReference>
<proteinExistence type="predicted"/>
<accession>A0A833W9W7</accession>
<name>A0A833W9W7_PHYIN</name>
<gene>
    <name evidence="2" type="ORF">GN244_ATG13031</name>
</gene>
<evidence type="ECO:0000256" key="1">
    <source>
        <dbReference type="SAM" id="Coils"/>
    </source>
</evidence>
<protein>
    <recommendedName>
        <fullName evidence="4">HTH CENPB-type domain-containing protein</fullName>
    </recommendedName>
</protein>
<evidence type="ECO:0008006" key="4">
    <source>
        <dbReference type="Google" id="ProtNLM"/>
    </source>
</evidence>
<keyword evidence="3" id="KW-1185">Reference proteome</keyword>